<gene>
    <name evidence="2" type="ORF">CLEP1334_LOCUS14251</name>
</gene>
<dbReference type="EMBL" id="HBER01028365">
    <property type="protein sequence ID" value="CAD8538968.1"/>
    <property type="molecule type" value="Transcribed_RNA"/>
</dbReference>
<organism evidence="2">
    <name type="scientific">Calcidiscus leptoporus</name>
    <dbReference type="NCBI Taxonomy" id="127549"/>
    <lineage>
        <taxon>Eukaryota</taxon>
        <taxon>Haptista</taxon>
        <taxon>Haptophyta</taxon>
        <taxon>Prymnesiophyceae</taxon>
        <taxon>Coccolithales</taxon>
        <taxon>Calcidiscaceae</taxon>
        <taxon>Calcidiscus</taxon>
    </lineage>
</organism>
<name>A0A7S0NXH9_9EUKA</name>
<evidence type="ECO:0008006" key="3">
    <source>
        <dbReference type="Google" id="ProtNLM"/>
    </source>
</evidence>
<proteinExistence type="predicted"/>
<dbReference type="AlphaFoldDB" id="A0A7S0NXH9"/>
<evidence type="ECO:0000256" key="1">
    <source>
        <dbReference type="SAM" id="Phobius"/>
    </source>
</evidence>
<feature type="transmembrane region" description="Helical" evidence="1">
    <location>
        <begin position="42"/>
        <end position="64"/>
    </location>
</feature>
<keyword evidence="1" id="KW-1133">Transmembrane helix</keyword>
<reference evidence="2" key="1">
    <citation type="submission" date="2021-01" db="EMBL/GenBank/DDBJ databases">
        <authorList>
            <person name="Corre E."/>
            <person name="Pelletier E."/>
            <person name="Niang G."/>
            <person name="Scheremetjew M."/>
            <person name="Finn R."/>
            <person name="Kale V."/>
            <person name="Holt S."/>
            <person name="Cochrane G."/>
            <person name="Meng A."/>
            <person name="Brown T."/>
            <person name="Cohen L."/>
        </authorList>
    </citation>
    <scope>NUCLEOTIDE SEQUENCE</scope>
    <source>
        <strain evidence="2">RCC1130</strain>
    </source>
</reference>
<keyword evidence="1" id="KW-0812">Transmembrane</keyword>
<accession>A0A7S0NXH9</accession>
<evidence type="ECO:0000313" key="2">
    <source>
        <dbReference type="EMBL" id="CAD8538968.1"/>
    </source>
</evidence>
<protein>
    <recommendedName>
        <fullName evidence="3">TLC domain-containing protein</fullName>
    </recommendedName>
</protein>
<sequence length="92" mass="10235">MLAGAVTAGHAPGFKWPTSVGDGTFDVLANIAAVPNSSRLPAYWTFNLLLTALLAMHAMWYLMFWRILYRLLTKESAHDAGREEYEGDSDDE</sequence>
<keyword evidence="1" id="KW-0472">Membrane</keyword>